<dbReference type="OrthoDB" id="1491375at2"/>
<evidence type="ECO:0000256" key="10">
    <source>
        <dbReference type="SAM" id="Phobius"/>
    </source>
</evidence>
<evidence type="ECO:0000256" key="8">
    <source>
        <dbReference type="ARBA" id="ARBA00022989"/>
    </source>
</evidence>
<dbReference type="InterPro" id="IPR001639">
    <property type="entry name" value="T2SS_protein-GspC"/>
</dbReference>
<keyword evidence="13" id="KW-1185">Reference proteome</keyword>
<keyword evidence="6 10" id="KW-0812">Transmembrane</keyword>
<protein>
    <submittedName>
        <fullName evidence="12">General secretion pathway protein C</fullName>
    </submittedName>
</protein>
<evidence type="ECO:0000313" key="13">
    <source>
        <dbReference type="Proteomes" id="UP000000639"/>
    </source>
</evidence>
<proteinExistence type="inferred from homology"/>
<dbReference type="Pfam" id="PF11356">
    <property type="entry name" value="T2SSC"/>
    <property type="match status" value="1"/>
</dbReference>
<evidence type="ECO:0000313" key="12">
    <source>
        <dbReference type="EMBL" id="ABM01970.1"/>
    </source>
</evidence>
<keyword evidence="9 10" id="KW-0472">Membrane</keyword>
<keyword evidence="5" id="KW-0997">Cell inner membrane</keyword>
<keyword evidence="8 10" id="KW-1133">Transmembrane helix</keyword>
<dbReference type="EMBL" id="CP000510">
    <property type="protein sequence ID" value="ABM01970.1"/>
    <property type="molecule type" value="Genomic_DNA"/>
</dbReference>
<dbReference type="RefSeq" id="WP_011768529.1">
    <property type="nucleotide sequence ID" value="NC_008709.1"/>
</dbReference>
<organism evidence="12 13">
    <name type="scientific">Psychromonas ingrahamii (strain DSM 17664 / CCUG 51855 / 37)</name>
    <dbReference type="NCBI Taxonomy" id="357804"/>
    <lineage>
        <taxon>Bacteria</taxon>
        <taxon>Pseudomonadati</taxon>
        <taxon>Pseudomonadota</taxon>
        <taxon>Gammaproteobacteria</taxon>
        <taxon>Alteromonadales</taxon>
        <taxon>Psychromonadaceae</taxon>
        <taxon>Psychromonas</taxon>
    </lineage>
</organism>
<evidence type="ECO:0000256" key="3">
    <source>
        <dbReference type="ARBA" id="ARBA00022448"/>
    </source>
</evidence>
<evidence type="ECO:0000256" key="9">
    <source>
        <dbReference type="ARBA" id="ARBA00023136"/>
    </source>
</evidence>
<keyword evidence="3" id="KW-0813">Transport</keyword>
<evidence type="ECO:0000256" key="2">
    <source>
        <dbReference type="ARBA" id="ARBA00007986"/>
    </source>
</evidence>
<dbReference type="NCBIfam" id="TIGR01713">
    <property type="entry name" value="typeII_sec_gspC"/>
    <property type="match status" value="1"/>
</dbReference>
<dbReference type="SUPFAM" id="SSF50156">
    <property type="entry name" value="PDZ domain-like"/>
    <property type="match status" value="1"/>
</dbReference>
<dbReference type="InterPro" id="IPR036034">
    <property type="entry name" value="PDZ_sf"/>
</dbReference>
<evidence type="ECO:0000256" key="4">
    <source>
        <dbReference type="ARBA" id="ARBA00022475"/>
    </source>
</evidence>
<reference evidence="12 13" key="1">
    <citation type="submission" date="2007-01" db="EMBL/GenBank/DDBJ databases">
        <title>Complete sequence of Psychromonas ingrahamii 37.</title>
        <authorList>
            <consortium name="US DOE Joint Genome Institute"/>
            <person name="Copeland A."/>
            <person name="Lucas S."/>
            <person name="Lapidus A."/>
            <person name="Barry K."/>
            <person name="Detter J.C."/>
            <person name="Glavina del Rio T."/>
            <person name="Hammon N."/>
            <person name="Israni S."/>
            <person name="Dalin E."/>
            <person name="Tice H."/>
            <person name="Pitluck S."/>
            <person name="Thompson L.S."/>
            <person name="Brettin T."/>
            <person name="Bruce D."/>
            <person name="Han C."/>
            <person name="Tapia R."/>
            <person name="Schmutz J."/>
            <person name="Larimer F."/>
            <person name="Land M."/>
            <person name="Hauser L."/>
            <person name="Kyrpides N."/>
            <person name="Ivanova N."/>
            <person name="Staley J."/>
            <person name="Richardson P."/>
        </authorList>
    </citation>
    <scope>NUCLEOTIDE SEQUENCE [LARGE SCALE GENOMIC DNA]</scope>
    <source>
        <strain evidence="12 13">37</strain>
    </source>
</reference>
<accession>A1SR55</accession>
<dbReference type="GO" id="GO:0005886">
    <property type="term" value="C:plasma membrane"/>
    <property type="evidence" value="ECO:0007669"/>
    <property type="project" value="UniProtKB-SubCell"/>
</dbReference>
<feature type="transmembrane region" description="Helical" evidence="10">
    <location>
        <begin position="12"/>
        <end position="34"/>
    </location>
</feature>
<name>A1SR55_PSYIN</name>
<dbReference type="eggNOG" id="COG3031">
    <property type="taxonomic scope" value="Bacteria"/>
</dbReference>
<evidence type="ECO:0000259" key="11">
    <source>
        <dbReference type="Pfam" id="PF11356"/>
    </source>
</evidence>
<evidence type="ECO:0000256" key="6">
    <source>
        <dbReference type="ARBA" id="ARBA00022692"/>
    </source>
</evidence>
<dbReference type="AlphaFoldDB" id="A1SR55"/>
<dbReference type="Gene3D" id="2.30.30.830">
    <property type="match status" value="1"/>
</dbReference>
<sequence length="277" mass="30541">MPLSIFLQKLPNIVLLLLVALLAYQLALFTWSLLPVEKSAGQWAMPEITGLNSANNIDSDKLKGLQLFGKTVAPAAKPKKRLLPETMSATKLNLTLAGVVAASDPLYSSAIIANNGRQDSYFINSKIEGTSAFVYEIYEDHIVLDENGTYQILMLDGFDTANNRSSKETPTQAPMKEIALDRSEILKDPSKLTNYINISPVREGSEIKGYRLTPGRDPALFEQAGLENGDLVVELNGVDLTNMAESMSLMQEFPTMTEISLTVDREGQLYELYFSIP</sequence>
<feature type="domain" description="Type II secretion system protein GspC N-terminal" evidence="11">
    <location>
        <begin position="16"/>
        <end position="155"/>
    </location>
</feature>
<evidence type="ECO:0000256" key="5">
    <source>
        <dbReference type="ARBA" id="ARBA00022519"/>
    </source>
</evidence>
<comment type="subcellular location">
    <subcellularLocation>
        <location evidence="1">Cell inner membrane</location>
    </subcellularLocation>
</comment>
<gene>
    <name evidence="12" type="ordered locus">Ping_0096</name>
</gene>
<dbReference type="Proteomes" id="UP000000639">
    <property type="component" value="Chromosome"/>
</dbReference>
<dbReference type="InterPro" id="IPR024961">
    <property type="entry name" value="T2SS_GspC_N"/>
</dbReference>
<dbReference type="Gene3D" id="2.30.42.10">
    <property type="match status" value="1"/>
</dbReference>
<dbReference type="GO" id="GO:0015628">
    <property type="term" value="P:protein secretion by the type II secretion system"/>
    <property type="evidence" value="ECO:0007669"/>
    <property type="project" value="InterPro"/>
</dbReference>
<dbReference type="HOGENOM" id="CLU_068012_0_0_6"/>
<keyword evidence="7" id="KW-0653">Protein transport</keyword>
<dbReference type="STRING" id="357804.Ping_0096"/>
<dbReference type="KEGG" id="pin:Ping_0096"/>
<evidence type="ECO:0000256" key="7">
    <source>
        <dbReference type="ARBA" id="ARBA00022927"/>
    </source>
</evidence>
<evidence type="ECO:0000256" key="1">
    <source>
        <dbReference type="ARBA" id="ARBA00004533"/>
    </source>
</evidence>
<dbReference type="GO" id="GO:0015627">
    <property type="term" value="C:type II protein secretion system complex"/>
    <property type="evidence" value="ECO:0007669"/>
    <property type="project" value="InterPro"/>
</dbReference>
<comment type="similarity">
    <text evidence="2">Belongs to the GSP C family.</text>
</comment>
<keyword evidence="4" id="KW-1003">Cell membrane</keyword>